<accession>A0A7S0IVK5</accession>
<protein>
    <submittedName>
        <fullName evidence="2">Uncharacterized protein</fullName>
    </submittedName>
</protein>
<keyword evidence="1" id="KW-0732">Signal</keyword>
<feature type="chain" id="PRO_5031025829" evidence="1">
    <location>
        <begin position="23"/>
        <end position="233"/>
    </location>
</feature>
<gene>
    <name evidence="2" type="ORF">CLEP1334_LOCUS7980</name>
</gene>
<sequence length="233" mass="25396">MAALQFLTAALVPSLHMSASIARTQKTGNVQTYAALSRRHLLRCVPALAGGASVCIRGGSAYAASLRPSRASLQEELVQILRVQEASEQETRLIVTGKYKELQRLNIKRAIGMMIDNYDLAGRFVRASAFAPSDKLNAATQYGNTAVEGLVQIIEYFQVDLVANDLTSDQQSFVLKALRSTSKSVDLFMGLMPSDAVDAARKQIETENALNIKEFPEEAYLNPTPVVGVMRTT</sequence>
<evidence type="ECO:0000256" key="1">
    <source>
        <dbReference type="SAM" id="SignalP"/>
    </source>
</evidence>
<dbReference type="EMBL" id="HBER01015829">
    <property type="protein sequence ID" value="CAD8532725.1"/>
    <property type="molecule type" value="Transcribed_RNA"/>
</dbReference>
<reference evidence="2" key="1">
    <citation type="submission" date="2021-01" db="EMBL/GenBank/DDBJ databases">
        <authorList>
            <person name="Corre E."/>
            <person name="Pelletier E."/>
            <person name="Niang G."/>
            <person name="Scheremetjew M."/>
            <person name="Finn R."/>
            <person name="Kale V."/>
            <person name="Holt S."/>
            <person name="Cochrane G."/>
            <person name="Meng A."/>
            <person name="Brown T."/>
            <person name="Cohen L."/>
        </authorList>
    </citation>
    <scope>NUCLEOTIDE SEQUENCE</scope>
    <source>
        <strain evidence="2">RCC1130</strain>
    </source>
</reference>
<feature type="signal peptide" evidence="1">
    <location>
        <begin position="1"/>
        <end position="22"/>
    </location>
</feature>
<dbReference type="AlphaFoldDB" id="A0A7S0IVK5"/>
<organism evidence="2">
    <name type="scientific">Calcidiscus leptoporus</name>
    <dbReference type="NCBI Taxonomy" id="127549"/>
    <lineage>
        <taxon>Eukaryota</taxon>
        <taxon>Haptista</taxon>
        <taxon>Haptophyta</taxon>
        <taxon>Prymnesiophyceae</taxon>
        <taxon>Coccolithales</taxon>
        <taxon>Calcidiscaceae</taxon>
        <taxon>Calcidiscus</taxon>
    </lineage>
</organism>
<evidence type="ECO:0000313" key="2">
    <source>
        <dbReference type="EMBL" id="CAD8532725.1"/>
    </source>
</evidence>
<name>A0A7S0IVK5_9EUKA</name>
<proteinExistence type="predicted"/>